<evidence type="ECO:0000259" key="9">
    <source>
        <dbReference type="Pfam" id="PF00108"/>
    </source>
</evidence>
<organism evidence="11 12">
    <name type="scientific">Stigmatella aurantiaca (strain DW4/3-1)</name>
    <dbReference type="NCBI Taxonomy" id="378806"/>
    <lineage>
        <taxon>Bacteria</taxon>
        <taxon>Pseudomonadati</taxon>
        <taxon>Myxococcota</taxon>
        <taxon>Myxococcia</taxon>
        <taxon>Myxococcales</taxon>
        <taxon>Cystobacterineae</taxon>
        <taxon>Archangiaceae</taxon>
        <taxon>Stigmatella</taxon>
    </lineage>
</organism>
<dbReference type="KEGG" id="sur:STAUR_6082"/>
<proteinExistence type="inferred from homology"/>
<comment type="similarity">
    <text evidence="1 8">Belongs to the thiolase-like superfamily. Thiolase family.</text>
</comment>
<feature type="active site" description="Acyl-thioester intermediate" evidence="7">
    <location>
        <position position="95"/>
    </location>
</feature>
<dbReference type="Gene3D" id="3.40.47.10">
    <property type="match status" value="1"/>
</dbReference>
<sequence length="432" mass="45569">MARERNGHPRVAIVRGLRTPFVKAGSVFSGLTALDLGKAVVQELVQRADIDPNEINQVVFGQVIPTLTAPSIAREVVIAAGLPRKIEAFTVARACATSIQSMTTAANAIAVGEAEVIIAGGTESMSDAPIFTSRPLAHALVASSKAKSLPEKLKPFQKLQGKDLLPVPPAIAEYSTGMTMGESAEKMAKENGISREEQDRIAYASHQNAARAWQEGRFDSEVMHVVIPPRYEDVAAKDNIVRGDTSLDALGQLKPVFDRKYGSITAGNASPLTDGAAALLLMSEEKARALGYEPIGYLRAHAYAATDPGDQLLQGPAYAVPVALKRAGMTLADIDLVEMHEAFAAQVASNIQALASPAFAKKAGWSSPVGEVDRERVNVNGGSIALGHPFGATGARIVTQALHELKRRNKNTVLCTVCAAGGLGAAVILERA</sequence>
<dbReference type="InterPro" id="IPR020617">
    <property type="entry name" value="Thiolase_C"/>
</dbReference>
<evidence type="ECO:0000256" key="1">
    <source>
        <dbReference type="ARBA" id="ARBA00010982"/>
    </source>
</evidence>
<dbReference type="FunFam" id="3.40.47.10:FF:000011">
    <property type="entry name" value="3-ketoacyl-CoA thiolase"/>
    <property type="match status" value="1"/>
</dbReference>
<evidence type="ECO:0000313" key="12">
    <source>
        <dbReference type="Proteomes" id="UP000001351"/>
    </source>
</evidence>
<dbReference type="HOGENOM" id="CLU_031026_2_0_7"/>
<evidence type="ECO:0000256" key="2">
    <source>
        <dbReference type="ARBA" id="ARBA00022490"/>
    </source>
</evidence>
<dbReference type="GO" id="GO:0003988">
    <property type="term" value="F:acetyl-CoA C-acyltransferase activity"/>
    <property type="evidence" value="ECO:0007669"/>
    <property type="project" value="UniProtKB-ARBA"/>
</dbReference>
<name>E3FD22_STIAD</name>
<dbReference type="EMBL" id="CP002271">
    <property type="protein sequence ID" value="ADO73841.1"/>
    <property type="molecule type" value="Genomic_DNA"/>
</dbReference>
<feature type="active site" description="Proton acceptor" evidence="7">
    <location>
        <position position="418"/>
    </location>
</feature>
<dbReference type="GO" id="GO:0016042">
    <property type="term" value="P:lipid catabolic process"/>
    <property type="evidence" value="ECO:0007669"/>
    <property type="project" value="UniProtKB-KW"/>
</dbReference>
<dbReference type="eggNOG" id="COG0183">
    <property type="taxonomic scope" value="Bacteria"/>
</dbReference>
<dbReference type="RefSeq" id="WP_013377118.1">
    <property type="nucleotide sequence ID" value="NC_014623.1"/>
</dbReference>
<evidence type="ECO:0000256" key="8">
    <source>
        <dbReference type="RuleBase" id="RU003557"/>
    </source>
</evidence>
<dbReference type="InterPro" id="IPR016039">
    <property type="entry name" value="Thiolase-like"/>
</dbReference>
<keyword evidence="5" id="KW-0443">Lipid metabolism</keyword>
<dbReference type="PANTHER" id="PTHR18919:SF107">
    <property type="entry name" value="ACETYL-COA ACETYLTRANSFERASE, CYTOSOLIC"/>
    <property type="match status" value="1"/>
</dbReference>
<evidence type="ECO:0000256" key="3">
    <source>
        <dbReference type="ARBA" id="ARBA00022679"/>
    </source>
</evidence>
<feature type="domain" description="Thiolase N-terminal" evidence="9">
    <location>
        <begin position="11"/>
        <end position="285"/>
    </location>
</feature>
<dbReference type="GO" id="GO:0005829">
    <property type="term" value="C:cytosol"/>
    <property type="evidence" value="ECO:0007669"/>
    <property type="project" value="TreeGrafter"/>
</dbReference>
<dbReference type="Pfam" id="PF02803">
    <property type="entry name" value="Thiolase_C"/>
    <property type="match status" value="1"/>
</dbReference>
<evidence type="ECO:0000256" key="6">
    <source>
        <dbReference type="ARBA" id="ARBA00023315"/>
    </source>
</evidence>
<dbReference type="InterPro" id="IPR020616">
    <property type="entry name" value="Thiolase_N"/>
</dbReference>
<accession>E3FD22</accession>
<feature type="active site" description="Proton acceptor" evidence="7">
    <location>
        <position position="388"/>
    </location>
</feature>
<gene>
    <name evidence="11" type="ordered locus">STAUR_6082</name>
</gene>
<dbReference type="OrthoDB" id="4565318at2"/>
<evidence type="ECO:0000256" key="4">
    <source>
        <dbReference type="ARBA" id="ARBA00022963"/>
    </source>
</evidence>
<reference evidence="11 12" key="1">
    <citation type="journal article" date="2011" name="Mol. Biol. Evol.">
        <title>Comparative genomic analysis of fruiting body formation in Myxococcales.</title>
        <authorList>
            <person name="Huntley S."/>
            <person name="Hamann N."/>
            <person name="Wegener-Feldbrugge S."/>
            <person name="Treuner-Lange A."/>
            <person name="Kube M."/>
            <person name="Reinhardt R."/>
            <person name="Klages S."/>
            <person name="Muller R."/>
            <person name="Ronning C.M."/>
            <person name="Nierman W.C."/>
            <person name="Sogaard-Andersen L."/>
        </authorList>
    </citation>
    <scope>NUCLEOTIDE SEQUENCE [LARGE SCALE GENOMIC DNA]</scope>
    <source>
        <strain evidence="11 12">DW4/3-1</strain>
    </source>
</reference>
<dbReference type="PROSITE" id="PS00737">
    <property type="entry name" value="THIOLASE_2"/>
    <property type="match status" value="1"/>
</dbReference>
<dbReference type="STRING" id="378806.STAUR_6082"/>
<dbReference type="AlphaFoldDB" id="E3FD22"/>
<dbReference type="Pfam" id="PF00108">
    <property type="entry name" value="Thiolase_N"/>
    <property type="match status" value="1"/>
</dbReference>
<keyword evidence="6 8" id="KW-0012">Acyltransferase</keyword>
<protein>
    <submittedName>
        <fullName evidence="11">Fatty oxidation complex, beta subunit</fullName>
    </submittedName>
</protein>
<evidence type="ECO:0000256" key="7">
    <source>
        <dbReference type="PIRSR" id="PIRSR000429-1"/>
    </source>
</evidence>
<dbReference type="InterPro" id="IPR020613">
    <property type="entry name" value="Thiolase_CS"/>
</dbReference>
<dbReference type="NCBIfam" id="NF006516">
    <property type="entry name" value="PRK08963.1"/>
    <property type="match status" value="1"/>
</dbReference>
<evidence type="ECO:0000313" key="11">
    <source>
        <dbReference type="EMBL" id="ADO73841.1"/>
    </source>
</evidence>
<dbReference type="PANTHER" id="PTHR18919">
    <property type="entry name" value="ACETYL-COA C-ACYLTRANSFERASE"/>
    <property type="match status" value="1"/>
</dbReference>
<dbReference type="Proteomes" id="UP000001351">
    <property type="component" value="Chromosome"/>
</dbReference>
<keyword evidence="2" id="KW-0963">Cytoplasm</keyword>
<keyword evidence="3 8" id="KW-0808">Transferase</keyword>
<keyword evidence="4" id="KW-0442">Lipid degradation</keyword>
<evidence type="ECO:0000259" key="10">
    <source>
        <dbReference type="Pfam" id="PF02803"/>
    </source>
</evidence>
<feature type="domain" description="Thiolase C-terminal" evidence="10">
    <location>
        <begin position="293"/>
        <end position="431"/>
    </location>
</feature>
<dbReference type="InterPro" id="IPR002155">
    <property type="entry name" value="Thiolase"/>
</dbReference>
<keyword evidence="12" id="KW-1185">Reference proteome</keyword>
<dbReference type="PIRSF" id="PIRSF000429">
    <property type="entry name" value="Ac-CoA_Ac_transf"/>
    <property type="match status" value="1"/>
</dbReference>
<dbReference type="CDD" id="cd00751">
    <property type="entry name" value="thiolase"/>
    <property type="match status" value="1"/>
</dbReference>
<evidence type="ECO:0000256" key="5">
    <source>
        <dbReference type="ARBA" id="ARBA00023098"/>
    </source>
</evidence>
<dbReference type="SUPFAM" id="SSF53901">
    <property type="entry name" value="Thiolase-like"/>
    <property type="match status" value="2"/>
</dbReference>
<dbReference type="NCBIfam" id="TIGR01930">
    <property type="entry name" value="AcCoA-C-Actrans"/>
    <property type="match status" value="1"/>
</dbReference>